<feature type="transmembrane region" description="Helical" evidence="1">
    <location>
        <begin position="288"/>
        <end position="313"/>
    </location>
</feature>
<accession>A0A146JW90</accession>
<feature type="non-terminal residue" evidence="2">
    <location>
        <position position="1"/>
    </location>
</feature>
<protein>
    <submittedName>
        <fullName evidence="2">Uncharacterized protein</fullName>
    </submittedName>
</protein>
<proteinExistence type="predicted"/>
<feature type="transmembrane region" description="Helical" evidence="1">
    <location>
        <begin position="54"/>
        <end position="78"/>
    </location>
</feature>
<gene>
    <name evidence="2" type="ORF">TPC1_31662</name>
</gene>
<evidence type="ECO:0000313" key="2">
    <source>
        <dbReference type="EMBL" id="JAP88843.1"/>
    </source>
</evidence>
<name>A0A146JW90_9EUKA</name>
<evidence type="ECO:0000256" key="1">
    <source>
        <dbReference type="SAM" id="Phobius"/>
    </source>
</evidence>
<dbReference type="EMBL" id="GDID01007763">
    <property type="protein sequence ID" value="JAP88843.1"/>
    <property type="molecule type" value="Transcribed_RNA"/>
</dbReference>
<organism evidence="2">
    <name type="scientific">Trepomonas sp. PC1</name>
    <dbReference type="NCBI Taxonomy" id="1076344"/>
    <lineage>
        <taxon>Eukaryota</taxon>
        <taxon>Metamonada</taxon>
        <taxon>Diplomonadida</taxon>
        <taxon>Hexamitidae</taxon>
        <taxon>Hexamitinae</taxon>
        <taxon>Trepomonas</taxon>
    </lineage>
</organism>
<keyword evidence="1" id="KW-0812">Transmembrane</keyword>
<keyword evidence="1" id="KW-1133">Transmembrane helix</keyword>
<dbReference type="AlphaFoldDB" id="A0A146JW90"/>
<feature type="non-terminal residue" evidence="2">
    <location>
        <position position="329"/>
    </location>
</feature>
<sequence length="329" mass="37965">VNILFFYFLIKLLHKVVLIFDQPSPLYVRGPVNILFFYFLNVQKLWQLHLLVDFGLGVFPLLLQLCLAVPFISNILLLDAHRDQGFDFLVELFLQFRFDVQNAQVNARKRKVEQLHELVRLQKLVEIQLLLASNVRMLGIHKETRNQRRGRPPHFLADDINNIGGVLCLKGSELVPKAQQSVVNRVVLFQLVLFQRFERELAMLVDVGHMQKDDALSTDDANHVATHEEALRRVLTEWHHLLVSNLVLSLHQEVDLILHLQNAAKAYLVLYTGAVGPTHQRQLLFDPALALAVEEVAVILIILFVVYHVIFVFHLDIEADVNFHKDRQL</sequence>
<reference evidence="2" key="1">
    <citation type="submission" date="2015-07" db="EMBL/GenBank/DDBJ databases">
        <title>Adaptation to a free-living lifestyle via gene acquisitions in the diplomonad Trepomonas sp. PC1.</title>
        <authorList>
            <person name="Xu F."/>
            <person name="Jerlstrom-Hultqvist J."/>
            <person name="Kolisko M."/>
            <person name="Simpson A.G.B."/>
            <person name="Roger A.J."/>
            <person name="Svard S.G."/>
            <person name="Andersson J.O."/>
        </authorList>
    </citation>
    <scope>NUCLEOTIDE SEQUENCE</scope>
    <source>
        <strain evidence="2">PC1</strain>
    </source>
</reference>
<keyword evidence="1" id="KW-0472">Membrane</keyword>